<evidence type="ECO:0000313" key="7">
    <source>
        <dbReference type="Proteomes" id="UP000694559"/>
    </source>
</evidence>
<dbReference type="PROSITE" id="PS50835">
    <property type="entry name" value="IG_LIKE"/>
    <property type="match status" value="2"/>
</dbReference>
<dbReference type="Ensembl" id="ENSNNAT00000023249.1">
    <property type="protein sequence ID" value="ENSNNAP00000022180.1"/>
    <property type="gene ID" value="ENSNNAG00000014265.1"/>
</dbReference>
<evidence type="ECO:0000313" key="6">
    <source>
        <dbReference type="Ensembl" id="ENSNNAP00000022180.1"/>
    </source>
</evidence>
<dbReference type="Pfam" id="PF13895">
    <property type="entry name" value="Ig_2"/>
    <property type="match status" value="1"/>
</dbReference>
<dbReference type="PANTHER" id="PTHR44337">
    <property type="entry name" value="CARCINOEMBRYONIC ANTIGEN-RELATED CELL ADHESION MOLECULE 8"/>
    <property type="match status" value="1"/>
</dbReference>
<keyword evidence="2" id="KW-1015">Disulfide bond</keyword>
<dbReference type="Pfam" id="PF07679">
    <property type="entry name" value="I-set"/>
    <property type="match status" value="1"/>
</dbReference>
<dbReference type="PANTHER" id="PTHR44337:SF20">
    <property type="entry name" value="CARCINOEMBRYONIC ANTIGEN-RELATED CELL ADHESION MOLECULE 5-RELATED"/>
    <property type="match status" value="1"/>
</dbReference>
<feature type="domain" description="Ig-like" evidence="5">
    <location>
        <begin position="129"/>
        <end position="190"/>
    </location>
</feature>
<feature type="domain" description="Ig-like" evidence="5">
    <location>
        <begin position="250"/>
        <end position="339"/>
    </location>
</feature>
<dbReference type="InterPro" id="IPR036179">
    <property type="entry name" value="Ig-like_dom_sf"/>
</dbReference>
<dbReference type="InterPro" id="IPR013783">
    <property type="entry name" value="Ig-like_fold"/>
</dbReference>
<evidence type="ECO:0000256" key="4">
    <source>
        <dbReference type="ARBA" id="ARBA00023319"/>
    </source>
</evidence>
<evidence type="ECO:0000256" key="2">
    <source>
        <dbReference type="ARBA" id="ARBA00023157"/>
    </source>
</evidence>
<organism evidence="6 7">
    <name type="scientific">Naja naja</name>
    <name type="common">Indian cobra</name>
    <dbReference type="NCBI Taxonomy" id="35670"/>
    <lineage>
        <taxon>Eukaryota</taxon>
        <taxon>Metazoa</taxon>
        <taxon>Chordata</taxon>
        <taxon>Craniata</taxon>
        <taxon>Vertebrata</taxon>
        <taxon>Euteleostomi</taxon>
        <taxon>Lepidosauria</taxon>
        <taxon>Squamata</taxon>
        <taxon>Bifurcata</taxon>
        <taxon>Unidentata</taxon>
        <taxon>Episquamata</taxon>
        <taxon>Toxicofera</taxon>
        <taxon>Serpentes</taxon>
        <taxon>Colubroidea</taxon>
        <taxon>Elapidae</taxon>
        <taxon>Elapinae</taxon>
        <taxon>Naja</taxon>
    </lineage>
</organism>
<reference evidence="6" key="2">
    <citation type="submission" date="2025-09" db="UniProtKB">
        <authorList>
            <consortium name="Ensembl"/>
        </authorList>
    </citation>
    <scope>IDENTIFICATION</scope>
</reference>
<proteinExistence type="predicted"/>
<sequence length="361" mass="40335">MNSCIQLTDAANTVIPITLSPPKPTKGQNIFLIPGLDYENFTSCGWYRGVALTSENLRLIISSQSEFYIKGDAYTGREKLCANCSLHIKHCETEDMGMYTIIMKGSMIAWFTFSLYLEVTITDPKEGTEGQSISLHCTAEGDDVVYSWTKDDQPVIEDERVYLTENDQTLNFNPCDRRDAANYKCHASNSFSSADSDPFGLIIICKSDLLIFSRAVQPTCLIFSLPISQGLPQRRGSQPRMETRQGERQPRRNFLTVGTIYQWNDLPPEVTINLTEETISLTCLAVSNPASEIEWYFNGQLIPISPEVLTRKIIPENSGDYACQATNPTSKMTSKTTMEIDMIVNIKVSALIIPLSFLGSP</sequence>
<evidence type="ECO:0000256" key="1">
    <source>
        <dbReference type="ARBA" id="ARBA00022729"/>
    </source>
</evidence>
<dbReference type="GeneTree" id="ENSGT01100000263479"/>
<dbReference type="Proteomes" id="UP000694559">
    <property type="component" value="Unplaced"/>
</dbReference>
<accession>A0A8C7E409</accession>
<dbReference type="InterPro" id="IPR013098">
    <property type="entry name" value="Ig_I-set"/>
</dbReference>
<keyword evidence="3" id="KW-0325">Glycoprotein</keyword>
<evidence type="ECO:0000256" key="3">
    <source>
        <dbReference type="ARBA" id="ARBA00023180"/>
    </source>
</evidence>
<dbReference type="SUPFAM" id="SSF48726">
    <property type="entry name" value="Immunoglobulin"/>
    <property type="match status" value="3"/>
</dbReference>
<dbReference type="InterPro" id="IPR003598">
    <property type="entry name" value="Ig_sub2"/>
</dbReference>
<dbReference type="InterPro" id="IPR003599">
    <property type="entry name" value="Ig_sub"/>
</dbReference>
<dbReference type="InterPro" id="IPR007110">
    <property type="entry name" value="Ig-like_dom"/>
</dbReference>
<dbReference type="SMART" id="SM00408">
    <property type="entry name" value="IGc2"/>
    <property type="match status" value="2"/>
</dbReference>
<name>A0A8C7E409_NAJNA</name>
<dbReference type="InterPro" id="IPR052598">
    <property type="entry name" value="IgSF_CEA-related"/>
</dbReference>
<evidence type="ECO:0000259" key="5">
    <source>
        <dbReference type="PROSITE" id="PS50835"/>
    </source>
</evidence>
<keyword evidence="1" id="KW-0732">Signal</keyword>
<reference evidence="6" key="1">
    <citation type="submission" date="2025-08" db="UniProtKB">
        <authorList>
            <consortium name="Ensembl"/>
        </authorList>
    </citation>
    <scope>IDENTIFICATION</scope>
</reference>
<dbReference type="AlphaFoldDB" id="A0A8C7E409"/>
<dbReference type="SMART" id="SM00409">
    <property type="entry name" value="IG"/>
    <property type="match status" value="3"/>
</dbReference>
<keyword evidence="7" id="KW-1185">Reference proteome</keyword>
<protein>
    <recommendedName>
        <fullName evidence="5">Ig-like domain-containing protein</fullName>
    </recommendedName>
</protein>
<dbReference type="Gene3D" id="2.60.40.10">
    <property type="entry name" value="Immunoglobulins"/>
    <property type="match status" value="3"/>
</dbReference>
<keyword evidence="4" id="KW-0393">Immunoglobulin domain</keyword>